<evidence type="ECO:0000256" key="4">
    <source>
        <dbReference type="ARBA" id="ARBA00023315"/>
    </source>
</evidence>
<dbReference type="EMBL" id="ADHO01000057">
    <property type="protein sequence ID" value="EFX42215.1"/>
    <property type="molecule type" value="Genomic_DNA"/>
</dbReference>
<dbReference type="InterPro" id="IPR050858">
    <property type="entry name" value="Mal-CoA-ACP_Trans/PKS_FabD"/>
</dbReference>
<protein>
    <recommendedName>
        <fullName evidence="2 6">Malonyl CoA-acyl carrier protein transacylase</fullName>
        <ecNumber evidence="1 6">2.3.1.39</ecNumber>
    </recommendedName>
</protein>
<dbReference type="Gene3D" id="3.40.366.10">
    <property type="entry name" value="Malonyl-Coenzyme A Acyl Carrier Protein, domain 2"/>
    <property type="match status" value="1"/>
</dbReference>
<dbReference type="PIRSF" id="PIRSF000446">
    <property type="entry name" value="Mct"/>
    <property type="match status" value="1"/>
</dbReference>
<dbReference type="InterPro" id="IPR001227">
    <property type="entry name" value="Ac_transferase_dom_sf"/>
</dbReference>
<keyword evidence="3 6" id="KW-0808">Transferase</keyword>
<dbReference type="InterPro" id="IPR014043">
    <property type="entry name" value="Acyl_transferase_dom"/>
</dbReference>
<evidence type="ECO:0000256" key="7">
    <source>
        <dbReference type="PIRSR" id="PIRSR000446-1"/>
    </source>
</evidence>
<dbReference type="GO" id="GO:0006633">
    <property type="term" value="P:fatty acid biosynthetic process"/>
    <property type="evidence" value="ECO:0007669"/>
    <property type="project" value="TreeGrafter"/>
</dbReference>
<dbReference type="Proteomes" id="UP000054093">
    <property type="component" value="Unassembled WGS sequence"/>
</dbReference>
<evidence type="ECO:0000256" key="2">
    <source>
        <dbReference type="ARBA" id="ARBA00018953"/>
    </source>
</evidence>
<name>E7G337_9HELI</name>
<reference evidence="9 10" key="1">
    <citation type="journal article" date="2011" name="Vet. Res.">
        <title>Genome sequence of Helicobacter suis supports its role in gastric pathology.</title>
        <authorList>
            <person name="Vermoote M."/>
            <person name="Vandekerckhove T.T."/>
            <person name="Flahou B."/>
            <person name="Pasmans F."/>
            <person name="Smet A."/>
            <person name="De Groote D."/>
            <person name="Van Criekinge W."/>
            <person name="Ducatelle R."/>
            <person name="Haesebrouck F."/>
        </authorList>
    </citation>
    <scope>NUCLEOTIDE SEQUENCE [LARGE SCALE GENOMIC DNA]</scope>
    <source>
        <strain evidence="9 10">HS5</strain>
    </source>
</reference>
<evidence type="ECO:0000256" key="1">
    <source>
        <dbReference type="ARBA" id="ARBA00013258"/>
    </source>
</evidence>
<comment type="similarity">
    <text evidence="6">Belongs to the fabD family.</text>
</comment>
<dbReference type="GO" id="GO:0005829">
    <property type="term" value="C:cytosol"/>
    <property type="evidence" value="ECO:0007669"/>
    <property type="project" value="TreeGrafter"/>
</dbReference>
<dbReference type="InterPro" id="IPR016036">
    <property type="entry name" value="Malonyl_transacylase_ACP-bd"/>
</dbReference>
<accession>E7G337</accession>
<dbReference type="PANTHER" id="PTHR42681:SF1">
    <property type="entry name" value="MALONYL-COA-ACYL CARRIER PROTEIN TRANSACYLASE, MITOCHONDRIAL"/>
    <property type="match status" value="1"/>
</dbReference>
<feature type="active site" evidence="7">
    <location>
        <position position="92"/>
    </location>
</feature>
<dbReference type="PANTHER" id="PTHR42681">
    <property type="entry name" value="MALONYL-COA-ACYL CARRIER PROTEIN TRANSACYLASE, MITOCHONDRIAL"/>
    <property type="match status" value="1"/>
</dbReference>
<sequence>MRMVALFGGQGSQHVGMGEEIYKNFDLAREMYQEASDILQTDMVKLLHSENTQLNKSTYAQSAIFLVSMVAFEVFMQELGGSVKPLLALGHSLGEISANAASGALDLKRGLKLVFKRGERMEEICSAYKEELGMLVVLGGDAQVLGDYCKQAKQEGQLLYVANFNGPQVVLAGPKSLLQNLNSKILGAKKCVLLPMNVVSHCPILEPMVEDFRALLQESLHNNYHFGVLSNATTQVYQDKEGALECLGIQLVQPVRYSECMQVCERRSSYYVEFGTSVLKNLNKRLSAKPTYSITTLTDLKEALTFVRQEV</sequence>
<evidence type="ECO:0000313" key="9">
    <source>
        <dbReference type="EMBL" id="EFX42215.1"/>
    </source>
</evidence>
<evidence type="ECO:0000256" key="5">
    <source>
        <dbReference type="ARBA" id="ARBA00048462"/>
    </source>
</evidence>
<evidence type="ECO:0000259" key="8">
    <source>
        <dbReference type="SMART" id="SM00827"/>
    </source>
</evidence>
<evidence type="ECO:0000256" key="3">
    <source>
        <dbReference type="ARBA" id="ARBA00022679"/>
    </source>
</evidence>
<dbReference type="Pfam" id="PF00698">
    <property type="entry name" value="Acyl_transf_1"/>
    <property type="match status" value="1"/>
</dbReference>
<dbReference type="InterPro" id="IPR016035">
    <property type="entry name" value="Acyl_Trfase/lysoPLipase"/>
</dbReference>
<feature type="active site" evidence="7">
    <location>
        <position position="201"/>
    </location>
</feature>
<comment type="caution">
    <text evidence="9">The sequence shown here is derived from an EMBL/GenBank/DDBJ whole genome shotgun (WGS) entry which is preliminary data.</text>
</comment>
<feature type="domain" description="Malonyl-CoA:ACP transacylase (MAT)" evidence="8">
    <location>
        <begin position="6"/>
        <end position="286"/>
    </location>
</feature>
<gene>
    <name evidence="9" type="primary">fabD</name>
    <name evidence="9" type="ORF">HSUHS5_0344</name>
</gene>
<keyword evidence="4 6" id="KW-0012">Acyltransferase</keyword>
<organism evidence="9 10">
    <name type="scientific">Helicobacter suis HS5</name>
    <dbReference type="NCBI Taxonomy" id="710394"/>
    <lineage>
        <taxon>Bacteria</taxon>
        <taxon>Pseudomonadati</taxon>
        <taxon>Campylobacterota</taxon>
        <taxon>Epsilonproteobacteria</taxon>
        <taxon>Campylobacterales</taxon>
        <taxon>Helicobacteraceae</taxon>
        <taxon>Helicobacter</taxon>
    </lineage>
</organism>
<dbReference type="SMART" id="SM00827">
    <property type="entry name" value="PKS_AT"/>
    <property type="match status" value="1"/>
</dbReference>
<dbReference type="InterPro" id="IPR024925">
    <property type="entry name" value="Malonyl_CoA-ACP_transAc"/>
</dbReference>
<dbReference type="SUPFAM" id="SSF55048">
    <property type="entry name" value="Probable ACP-binding domain of malonyl-CoA ACP transacylase"/>
    <property type="match status" value="1"/>
</dbReference>
<evidence type="ECO:0000313" key="10">
    <source>
        <dbReference type="Proteomes" id="UP000054093"/>
    </source>
</evidence>
<proteinExistence type="inferred from homology"/>
<dbReference type="EC" id="2.3.1.39" evidence="1 6"/>
<comment type="catalytic activity">
    <reaction evidence="5 6">
        <text>holo-[ACP] + malonyl-CoA = malonyl-[ACP] + CoA</text>
        <dbReference type="Rhea" id="RHEA:41792"/>
        <dbReference type="Rhea" id="RHEA-COMP:9623"/>
        <dbReference type="Rhea" id="RHEA-COMP:9685"/>
        <dbReference type="ChEBI" id="CHEBI:57287"/>
        <dbReference type="ChEBI" id="CHEBI:57384"/>
        <dbReference type="ChEBI" id="CHEBI:64479"/>
        <dbReference type="ChEBI" id="CHEBI:78449"/>
        <dbReference type="EC" id="2.3.1.39"/>
    </reaction>
</comment>
<dbReference type="SUPFAM" id="SSF52151">
    <property type="entry name" value="FabD/lysophospholipase-like"/>
    <property type="match status" value="1"/>
</dbReference>
<evidence type="ECO:0000256" key="6">
    <source>
        <dbReference type="PIRNR" id="PIRNR000446"/>
    </source>
</evidence>
<dbReference type="GO" id="GO:0004314">
    <property type="term" value="F:[acyl-carrier-protein] S-malonyltransferase activity"/>
    <property type="evidence" value="ECO:0007669"/>
    <property type="project" value="UniProtKB-EC"/>
</dbReference>
<dbReference type="AlphaFoldDB" id="E7G337"/>
<dbReference type="Gene3D" id="3.30.70.250">
    <property type="entry name" value="Malonyl-CoA ACP transacylase, ACP-binding"/>
    <property type="match status" value="1"/>
</dbReference>